<evidence type="ECO:0000259" key="4">
    <source>
        <dbReference type="Pfam" id="PF09375"/>
    </source>
</evidence>
<dbReference type="EMBL" id="VNIP01000001">
    <property type="protein sequence ID" value="KAA1185648.1"/>
    <property type="molecule type" value="Genomic_DNA"/>
</dbReference>
<reference evidence="5 6" key="1">
    <citation type="submission" date="2019-07" db="EMBL/GenBank/DDBJ databases">
        <title>The Draft Genome Sequence of Rhizobium tropici SARCC-755 Associated with Superior Nodulation on Pigeonpea (Cajanus cajan (L.) Millsp.).</title>
        <authorList>
            <person name="Bopape F.L."/>
            <person name="Hassen A.I."/>
            <person name="Swanevelder Z.H."/>
            <person name="Gwata E.T."/>
        </authorList>
    </citation>
    <scope>NUCLEOTIDE SEQUENCE [LARGE SCALE GENOMIC DNA]</scope>
    <source>
        <strain evidence="5 6">SARCC-755</strain>
    </source>
</reference>
<dbReference type="Gene3D" id="1.20.1420.20">
    <property type="entry name" value="M75 peptidase, HXXE motif"/>
    <property type="match status" value="1"/>
</dbReference>
<evidence type="ECO:0000256" key="1">
    <source>
        <dbReference type="ARBA" id="ARBA00004196"/>
    </source>
</evidence>
<feature type="domain" description="Imelysin-like" evidence="4">
    <location>
        <begin position="51"/>
        <end position="341"/>
    </location>
</feature>
<organism evidence="5 6">
    <name type="scientific">Rhizobium tropici</name>
    <dbReference type="NCBI Taxonomy" id="398"/>
    <lineage>
        <taxon>Bacteria</taxon>
        <taxon>Pseudomonadati</taxon>
        <taxon>Pseudomonadota</taxon>
        <taxon>Alphaproteobacteria</taxon>
        <taxon>Hyphomicrobiales</taxon>
        <taxon>Rhizobiaceae</taxon>
        <taxon>Rhizobium/Agrobacterium group</taxon>
        <taxon>Rhizobium</taxon>
    </lineage>
</organism>
<keyword evidence="2 3" id="KW-0732">Signal</keyword>
<protein>
    <recommendedName>
        <fullName evidence="4">Imelysin-like domain-containing protein</fullName>
    </recommendedName>
</protein>
<accession>A0A5B0WGG5</accession>
<dbReference type="InterPro" id="IPR034984">
    <property type="entry name" value="Imelysin-like_IPPA"/>
</dbReference>
<dbReference type="CDD" id="cd14659">
    <property type="entry name" value="Imelysin-like_IPPA"/>
    <property type="match status" value="1"/>
</dbReference>
<comment type="subcellular location">
    <subcellularLocation>
        <location evidence="1">Cell envelope</location>
    </subcellularLocation>
</comment>
<comment type="caution">
    <text evidence="5">The sequence shown here is derived from an EMBL/GenBank/DDBJ whole genome shotgun (WGS) entry which is preliminary data.</text>
</comment>
<proteinExistence type="predicted"/>
<dbReference type="AlphaFoldDB" id="A0A5B0WGG5"/>
<feature type="chain" id="PRO_5023069589" description="Imelysin-like domain-containing protein" evidence="3">
    <location>
        <begin position="25"/>
        <end position="371"/>
    </location>
</feature>
<name>A0A5B0WGG5_RHITR</name>
<evidence type="ECO:0000256" key="3">
    <source>
        <dbReference type="SAM" id="SignalP"/>
    </source>
</evidence>
<gene>
    <name evidence="5" type="ORF">FP026_01145</name>
</gene>
<evidence type="ECO:0000313" key="6">
    <source>
        <dbReference type="Proteomes" id="UP000323608"/>
    </source>
</evidence>
<dbReference type="GO" id="GO:0030313">
    <property type="term" value="C:cell envelope"/>
    <property type="evidence" value="ECO:0007669"/>
    <property type="project" value="UniProtKB-SubCell"/>
</dbReference>
<dbReference type="OrthoDB" id="5729110at2"/>
<evidence type="ECO:0000313" key="5">
    <source>
        <dbReference type="EMBL" id="KAA1185648.1"/>
    </source>
</evidence>
<dbReference type="Pfam" id="PF09375">
    <property type="entry name" value="Peptidase_M75"/>
    <property type="match status" value="1"/>
</dbReference>
<dbReference type="InterPro" id="IPR018976">
    <property type="entry name" value="Imelysin-like"/>
</dbReference>
<sequence>MRTFAGIALAASLLLNVTALPAHAGDAATTGAGLNEAAVPATLEKAVDDVIRPGYRAMHDSASKLTAAMNALCADPTDTTLSGAKSAFGDTVKSWSRIEIVDTGPIIEKNRFEHILFYPDRKGVGLKQVQALIAKADEQDTTVEAVAGKSVALMSMTALEYVLFGNGSDVLVKDKQSFRCRYGAAVAGNIENTAKEIADEWDAPDGVQKSWKFPGKTSDDFMDNKEAVTALLGILVHGAANVRDQRLETFYKGDLATARPKMAIYWRSANTWTSFTGNIEGLKTLWEKADMASLLPPDKRTAATKIDGLLNELATTATTINPDIEAAIGNDAERAKIDKLLSVSRDLATSFSDEYGGAIGLSAGFSFADGD</sequence>
<dbReference type="Proteomes" id="UP000323608">
    <property type="component" value="Unassembled WGS sequence"/>
</dbReference>
<evidence type="ECO:0000256" key="2">
    <source>
        <dbReference type="ARBA" id="ARBA00022729"/>
    </source>
</evidence>
<dbReference type="InterPro" id="IPR038352">
    <property type="entry name" value="Imelysin_sf"/>
</dbReference>
<feature type="signal peptide" evidence="3">
    <location>
        <begin position="1"/>
        <end position="24"/>
    </location>
</feature>